<dbReference type="EMBL" id="EU197055">
    <property type="protein sequence ID" value="ABY62887.1"/>
    <property type="molecule type" value="Genomic_DNA"/>
</dbReference>
<keyword evidence="2" id="KW-1185">Reference proteome</keyword>
<organism evidence="1 2">
    <name type="scientific">Pseudomonas phage 201phi2-1</name>
    <name type="common">Pseudomonas chlororaphis phage 201phi2-1</name>
    <dbReference type="NCBI Taxonomy" id="198110"/>
    <lineage>
        <taxon>Viruses</taxon>
        <taxon>Duplodnaviria</taxon>
        <taxon>Heunggongvirae</taxon>
        <taxon>Uroviricota</taxon>
        <taxon>Caudoviricetes</taxon>
        <taxon>Chimalliviridae</taxon>
        <taxon>Serwervirus</taxon>
        <taxon>Serwervirus 201phi21</taxon>
    </lineage>
</organism>
<evidence type="ECO:0000313" key="2">
    <source>
        <dbReference type="Proteomes" id="UP000002421"/>
    </source>
</evidence>
<dbReference type="Proteomes" id="UP000002421">
    <property type="component" value="Segment"/>
</dbReference>
<sequence length="449" mass="51199">MAYYRVTFGNRETIVECDQPMSYVGEIYKDRLIGECDEYGNLRVPYLSPETEAMLVREIQEFVNKHPQFIKDTQTPEQLAKVSEPTQEANKPFDVEGLIAEMKSALFSNLGLHPDSREYADLISQFGKQWHGGIIDYPPVFKPFSMNDEQNTPVDDTVANLKDSTGETSMYPKLDKMVIDSMNEPVRFKPISSTLQLSNQEFNALQRVLHRMPSTITDVQGILDYTLEEPFILPSHFKNKFYGEYYIDYGTFGPMVALYNLIMKACELREDIVESKGTGEPIKFTLNGVDVTDAVMTDATSVSLEECAGVPGTVDKSCWDGIFNPHFPNEFPPTRLDTRVSQSAANHECRKVVISALNDWKRRVDARHAYHSDQTQERTHLQEVQFKHIKRYAKAVVKSVLENTDDILVHIDVAEQDNFGFITGSADGKSHTRHFTVKFHEKNWIILEA</sequence>
<dbReference type="RefSeq" id="YP_001956779.1">
    <property type="nucleotide sequence ID" value="NC_010821.1"/>
</dbReference>
<proteinExistence type="predicted"/>
<name>B3FK29_BP201</name>
<reference evidence="1 2" key="1">
    <citation type="journal article" date="2008" name="Virology">
        <title>Characterization of Pseudomonas chlororaphis myovirus 201varphi2-1 via genomic sequencing, mass spectrometry, and electron microscopy.</title>
        <authorList>
            <person name="Thomas J.A."/>
            <person name="Rolando M.R."/>
            <person name="Carroll C.A."/>
            <person name="Shen P.S."/>
            <person name="Belnap D.M."/>
            <person name="Weintraub S.T."/>
            <person name="Serwer P."/>
            <person name="Hardies S.C."/>
        </authorList>
    </citation>
    <scope>NUCLEOTIDE SEQUENCE</scope>
</reference>
<dbReference type="KEGG" id="vg:6372580"/>
<protein>
    <submittedName>
        <fullName evidence="1">Uncharacterized protein</fullName>
    </submittedName>
</protein>
<gene>
    <name evidence="1" type="ORF">201phi2-1p054</name>
</gene>
<organismHost>
    <name type="scientific">Pseudomonas chlororaphis</name>
    <dbReference type="NCBI Taxonomy" id="587753"/>
</organismHost>
<accession>B3FK29</accession>
<evidence type="ECO:0000313" key="1">
    <source>
        <dbReference type="EMBL" id="ABY62887.1"/>
    </source>
</evidence>